<feature type="domain" description="Bacteriophage phiJL001 Gp84 C-terminal" evidence="2">
    <location>
        <begin position="208"/>
        <end position="286"/>
    </location>
</feature>
<feature type="compositionally biased region" description="Gly residues" evidence="1">
    <location>
        <begin position="292"/>
        <end position="305"/>
    </location>
</feature>
<sequence length="313" mass="33451">MSRIIPVSLQPKLDRHVGVFTRCVRFRLKSGQVFGFAMWDRDITYDHGDGLGPTVYSASQGIDPSMIASDVNYSVANAEGKILVSTTLQGLTIEMVESGALDDGEWDCFVLDQRDPATGSALLLDAGDLGEVRSERGMVVIPELLSYAMRLRQFIGTVWQRSGRCIFGSPANSQTGCGVDAEALWQGGAVASVGAESDRTFTGSFAGFFPGRLEFTSGPNAGRRYAIEKVVGSTITLAETTPYAIENGHSYRHRPDCTKLKDGPLGCDSYNNWPNFKGEWTIPVGDGVAGSVPGGKLPGGGGWTGEVGPQVLE</sequence>
<feature type="region of interest" description="Disordered" evidence="1">
    <location>
        <begin position="292"/>
        <end position="313"/>
    </location>
</feature>
<proteinExistence type="predicted"/>
<name>A0ABM8DFY4_9GAMM</name>
<evidence type="ECO:0000259" key="2">
    <source>
        <dbReference type="Pfam" id="PF09356"/>
    </source>
</evidence>
<evidence type="ECO:0000313" key="4">
    <source>
        <dbReference type="Proteomes" id="UP001317822"/>
    </source>
</evidence>
<evidence type="ECO:0000313" key="3">
    <source>
        <dbReference type="EMBL" id="BDU17518.1"/>
    </source>
</evidence>
<organism evidence="3 4">
    <name type="scientific">Lysobacter auxotrophicus</name>
    <dbReference type="NCBI Taxonomy" id="2992573"/>
    <lineage>
        <taxon>Bacteria</taxon>
        <taxon>Pseudomonadati</taxon>
        <taxon>Pseudomonadota</taxon>
        <taxon>Gammaproteobacteria</taxon>
        <taxon>Lysobacterales</taxon>
        <taxon>Lysobacteraceae</taxon>
        <taxon>Lysobacter</taxon>
    </lineage>
</organism>
<dbReference type="Pfam" id="PF09356">
    <property type="entry name" value="Phage_BR0599"/>
    <property type="match status" value="1"/>
</dbReference>
<protein>
    <submittedName>
        <fullName evidence="3">DUF2163 domain-containing protein</fullName>
    </submittedName>
</protein>
<gene>
    <name evidence="3" type="ORF">LA521A_27190</name>
</gene>
<reference evidence="3 4" key="1">
    <citation type="journal article" date="2023" name="Int. J. Syst. Evol. Microbiol.">
        <title>Physiological and genomic analyses of cobalamin (vitamin B12)-auxotrophy of Lysobacter auxotrophicus sp. nov., a methionine-auxotrophic chitinolytic bacterium isolated from chitin-treated soil.</title>
        <authorList>
            <person name="Saito A."/>
            <person name="Dohra H."/>
            <person name="Hamada M."/>
            <person name="Moriuchi R."/>
            <person name="Kotsuchibashi Y."/>
            <person name="Mori K."/>
        </authorList>
    </citation>
    <scope>NUCLEOTIDE SEQUENCE [LARGE SCALE GENOMIC DNA]</scope>
    <source>
        <strain evidence="3 4">5-21a</strain>
    </source>
</reference>
<dbReference type="Pfam" id="PF09931">
    <property type="entry name" value="Phage_phiJL001_Gp84_N"/>
    <property type="match status" value="1"/>
</dbReference>
<accession>A0ABM8DFY4</accession>
<keyword evidence="4" id="KW-1185">Reference proteome</keyword>
<dbReference type="RefSeq" id="WP_281779445.1">
    <property type="nucleotide sequence ID" value="NZ_AP027041.1"/>
</dbReference>
<dbReference type="InterPro" id="IPR018964">
    <property type="entry name" value="Phage_phiJL001_Gp84_C"/>
</dbReference>
<dbReference type="Proteomes" id="UP001317822">
    <property type="component" value="Chromosome"/>
</dbReference>
<dbReference type="EMBL" id="AP027041">
    <property type="protein sequence ID" value="BDU17518.1"/>
    <property type="molecule type" value="Genomic_DNA"/>
</dbReference>
<evidence type="ECO:0000256" key="1">
    <source>
        <dbReference type="SAM" id="MobiDB-lite"/>
    </source>
</evidence>